<comment type="subcellular location">
    <subcellularLocation>
        <location evidence="2">Mitochondrion inner membrane</location>
        <topology evidence="2">Multi-pass membrane protein</topology>
    </subcellularLocation>
</comment>
<evidence type="ECO:0000256" key="1">
    <source>
        <dbReference type="ARBA" id="ARBA00002959"/>
    </source>
</evidence>
<dbReference type="GeneID" id="117576693"/>
<evidence type="ECO:0000256" key="5">
    <source>
        <dbReference type="ARBA" id="ARBA00022692"/>
    </source>
</evidence>
<keyword evidence="9" id="KW-0811">Translocation</keyword>
<protein>
    <submittedName>
        <fullName evidence="13">Probable mitochondrial import inner membrane translocase subunit Tim17 3</fullName>
    </submittedName>
</protein>
<dbReference type="GO" id="GO:0008320">
    <property type="term" value="F:protein transmembrane transporter activity"/>
    <property type="evidence" value="ECO:0007669"/>
    <property type="project" value="TreeGrafter"/>
</dbReference>
<evidence type="ECO:0000256" key="8">
    <source>
        <dbReference type="ARBA" id="ARBA00022989"/>
    </source>
</evidence>
<evidence type="ECO:0000256" key="9">
    <source>
        <dbReference type="ARBA" id="ARBA00023010"/>
    </source>
</evidence>
<evidence type="ECO:0000256" key="10">
    <source>
        <dbReference type="ARBA" id="ARBA00023128"/>
    </source>
</evidence>
<comment type="function">
    <text evidence="1">Essential component of the TIM23 complex, a complex that mediates the translocation of transit peptide-containing proteins across the mitochondrial inner membrane.</text>
</comment>
<keyword evidence="4" id="KW-0813">Transport</keyword>
<sequence length="234" mass="24845">MVEYTRQPCPIRVVEDCGCAFLMGAIGGTMFQSIRGFRNAPAGLMRGLYGGLDSVKMRTPAMAGSFAVWGATFSSVDCTMVYLRQQEDTWNSIISGAATGGILAARNGFKAMGNGALVGGLVLALIEGAGAAVATIYAAQPGETVPNPLRPEWELLTTPLGAAQLGESGTSEALAEIERVVEKCNSHRVPHSRISMFSRASAANPRENMGSTESHEKFVKPPSLLELVRLSNFF</sequence>
<dbReference type="AlphaFoldDB" id="A0A6P8Y2B2"/>
<keyword evidence="10" id="KW-0496">Mitochondrion</keyword>
<keyword evidence="6" id="KW-0999">Mitochondrion inner membrane</keyword>
<accession>A0A6P8Y2B2</accession>
<gene>
    <name evidence="13" type="primary">LOC117576693</name>
</gene>
<keyword evidence="8" id="KW-1133">Transmembrane helix</keyword>
<dbReference type="OrthoDB" id="2261329at2759"/>
<keyword evidence="11" id="KW-0472">Membrane</keyword>
<evidence type="ECO:0000256" key="3">
    <source>
        <dbReference type="ARBA" id="ARBA00008444"/>
    </source>
</evidence>
<evidence type="ECO:0000313" key="13">
    <source>
        <dbReference type="RefSeq" id="XP_034117580.2"/>
    </source>
</evidence>
<evidence type="ECO:0000256" key="4">
    <source>
        <dbReference type="ARBA" id="ARBA00022448"/>
    </source>
</evidence>
<dbReference type="RefSeq" id="XP_034117580.2">
    <property type="nucleotide sequence ID" value="XM_034261689.2"/>
</dbReference>
<keyword evidence="5" id="KW-0812">Transmembrane</keyword>
<organism evidence="12 13">
    <name type="scientific">Drosophila albomicans</name>
    <name type="common">Fruit fly</name>
    <dbReference type="NCBI Taxonomy" id="7291"/>
    <lineage>
        <taxon>Eukaryota</taxon>
        <taxon>Metazoa</taxon>
        <taxon>Ecdysozoa</taxon>
        <taxon>Arthropoda</taxon>
        <taxon>Hexapoda</taxon>
        <taxon>Insecta</taxon>
        <taxon>Pterygota</taxon>
        <taxon>Neoptera</taxon>
        <taxon>Endopterygota</taxon>
        <taxon>Diptera</taxon>
        <taxon>Brachycera</taxon>
        <taxon>Muscomorpha</taxon>
        <taxon>Ephydroidea</taxon>
        <taxon>Drosophilidae</taxon>
        <taxon>Drosophila</taxon>
    </lineage>
</organism>
<evidence type="ECO:0000313" key="12">
    <source>
        <dbReference type="Proteomes" id="UP000515160"/>
    </source>
</evidence>
<dbReference type="Pfam" id="PF02466">
    <property type="entry name" value="Tim17"/>
    <property type="match status" value="1"/>
</dbReference>
<dbReference type="PANTHER" id="PTHR10485">
    <property type="entry name" value="MITOCHONDRIAL IMPORT INNER MEMBRANE TRANSLOCASE SUBUNIT TIM-17"/>
    <property type="match status" value="1"/>
</dbReference>
<dbReference type="Proteomes" id="UP000515160">
    <property type="component" value="Chromosome 2R"/>
</dbReference>
<comment type="similarity">
    <text evidence="3">Belongs to the Tim17/Tim22/Tim23 family.</text>
</comment>
<evidence type="ECO:0000256" key="7">
    <source>
        <dbReference type="ARBA" id="ARBA00022927"/>
    </source>
</evidence>
<evidence type="ECO:0000256" key="11">
    <source>
        <dbReference type="ARBA" id="ARBA00023136"/>
    </source>
</evidence>
<evidence type="ECO:0000256" key="2">
    <source>
        <dbReference type="ARBA" id="ARBA00004448"/>
    </source>
</evidence>
<keyword evidence="12" id="KW-1185">Reference proteome</keyword>
<dbReference type="GO" id="GO:0030150">
    <property type="term" value="P:protein import into mitochondrial matrix"/>
    <property type="evidence" value="ECO:0007669"/>
    <property type="project" value="TreeGrafter"/>
</dbReference>
<reference evidence="13" key="1">
    <citation type="submission" date="2025-08" db="UniProtKB">
        <authorList>
            <consortium name="RefSeq"/>
        </authorList>
    </citation>
    <scope>IDENTIFICATION</scope>
    <source>
        <strain evidence="13">15112-1751.03</strain>
        <tissue evidence="13">Whole Adult</tissue>
    </source>
</reference>
<keyword evidence="7" id="KW-0653">Protein transport</keyword>
<evidence type="ECO:0000256" key="6">
    <source>
        <dbReference type="ARBA" id="ARBA00022792"/>
    </source>
</evidence>
<proteinExistence type="inferred from homology"/>
<dbReference type="GO" id="GO:0005744">
    <property type="term" value="C:TIM23 mitochondrial import inner membrane translocase complex"/>
    <property type="evidence" value="ECO:0007669"/>
    <property type="project" value="TreeGrafter"/>
</dbReference>
<dbReference type="PANTHER" id="PTHR10485:SF0">
    <property type="entry name" value="AT05822P-RELATED"/>
    <property type="match status" value="1"/>
</dbReference>
<name>A0A6P8Y2B2_DROAB</name>